<dbReference type="OMA" id="FTHEETT"/>
<name>B5Y4N3_PHATC</name>
<feature type="region of interest" description="Disordered" evidence="9">
    <location>
        <begin position="1"/>
        <end position="33"/>
    </location>
</feature>
<dbReference type="InterPro" id="IPR003111">
    <property type="entry name" value="Lon_prtase_N"/>
</dbReference>
<dbReference type="STRING" id="556484.B5Y4N3"/>
<dbReference type="UniPathway" id="UPA00143"/>
<keyword evidence="5" id="KW-0479">Metal-binding</keyword>
<dbReference type="PROSITE" id="PS51788">
    <property type="entry name" value="CULT"/>
    <property type="match status" value="1"/>
</dbReference>
<protein>
    <recommendedName>
        <fullName evidence="4">Protein cereblon</fullName>
    </recommendedName>
</protein>
<dbReference type="Gene3D" id="1.20.58.1480">
    <property type="match status" value="1"/>
</dbReference>
<evidence type="ECO:0000256" key="8">
    <source>
        <dbReference type="ARBA" id="ARBA00023242"/>
    </source>
</evidence>
<evidence type="ECO:0000256" key="7">
    <source>
        <dbReference type="ARBA" id="ARBA00022833"/>
    </source>
</evidence>
<dbReference type="GeneID" id="7204341"/>
<evidence type="ECO:0000256" key="5">
    <source>
        <dbReference type="ARBA" id="ARBA00022723"/>
    </source>
</evidence>
<organism evidence="11 12">
    <name type="scientific">Phaeodactylum tricornutum (strain CCAP 1055/1)</name>
    <dbReference type="NCBI Taxonomy" id="556484"/>
    <lineage>
        <taxon>Eukaryota</taxon>
        <taxon>Sar</taxon>
        <taxon>Stramenopiles</taxon>
        <taxon>Ochrophyta</taxon>
        <taxon>Bacillariophyta</taxon>
        <taxon>Bacillariophyceae</taxon>
        <taxon>Bacillariophycidae</taxon>
        <taxon>Naviculales</taxon>
        <taxon>Phaeodactylaceae</taxon>
        <taxon>Phaeodactylum</taxon>
    </lineage>
</organism>
<dbReference type="InParanoid" id="B5Y4N3"/>
<dbReference type="Pfam" id="PF02190">
    <property type="entry name" value="LON_substr_bdg"/>
    <property type="match status" value="1"/>
</dbReference>
<dbReference type="RefSeq" id="XP_002186323.1">
    <property type="nucleotide sequence ID" value="XM_002186287.1"/>
</dbReference>
<accession>B5Y4N3</accession>
<evidence type="ECO:0000256" key="6">
    <source>
        <dbReference type="ARBA" id="ARBA00022786"/>
    </source>
</evidence>
<dbReference type="PaxDb" id="2850-Phatr43884"/>
<dbReference type="FunFam" id="2.170.150.20:FF:000007">
    <property type="entry name" value="Protein cereblon"/>
    <property type="match status" value="1"/>
</dbReference>
<reference evidence="12" key="2">
    <citation type="submission" date="2008-08" db="EMBL/GenBank/DDBJ databases">
        <authorList>
            <consortium name="Diatom Consortium"/>
            <person name="Grigoriev I."/>
            <person name="Grimwood J."/>
            <person name="Kuo A."/>
            <person name="Otillar R.P."/>
            <person name="Salamov A."/>
            <person name="Detter J.C."/>
            <person name="Lindquist E."/>
            <person name="Shapiro H."/>
            <person name="Lucas S."/>
            <person name="Glavina del Rio T."/>
            <person name="Pitluck S."/>
            <person name="Rokhsar D."/>
            <person name="Bowler C."/>
        </authorList>
    </citation>
    <scope>GENOME REANNOTATION</scope>
    <source>
        <strain evidence="12">CCAP 1055/1</strain>
    </source>
</reference>
<evidence type="ECO:0000256" key="4">
    <source>
        <dbReference type="ARBA" id="ARBA00014394"/>
    </source>
</evidence>
<comment type="pathway">
    <text evidence="2">Protein modification; protein ubiquitination.</text>
</comment>
<keyword evidence="7" id="KW-0862">Zinc</keyword>
<dbReference type="AlphaFoldDB" id="B5Y4N3"/>
<comment type="subcellular location">
    <subcellularLocation>
        <location evidence="1">Nucleus</location>
    </subcellularLocation>
</comment>
<dbReference type="CDD" id="cd15777">
    <property type="entry name" value="CRBN_C_like"/>
    <property type="match status" value="1"/>
</dbReference>
<evidence type="ECO:0000256" key="9">
    <source>
        <dbReference type="SAM" id="MobiDB-lite"/>
    </source>
</evidence>
<sequence length="550" mass="61714">MTSLSPLHHDSVGAGFDHQTDLERSHTSGIDEERFPCARDHSYLPGASHPLFPGNPRSIGSLSYHSSTEGFKGQSGTGNLIEMAVLDLPRIVLFPGTTLPIRLHDRGWINYLGPEIDSSRSSPGLKAEVQFGVITKQEPVVSAMMQRRQSWTRRGYGPDRLRRLSERVVAELGDLADLSEEDEDAEGTPRIRAIDRVRYRPSSSLVPEHDLHSELSRQCRNENSPNGRIGTIATIVFTHGDSSIDRATSSIRRLHNEELAFTAVGTRRFRIVSSVRELPTRNSFYNQHVPRYIIEMLDDRPLTRPRFGVNLLPRKSVSLRRVERELVGLSRVSPIPEFVYKTTWPWKLVLDILETMEKSMSLAGLLDGLKATSGNIEGSQRHLTEPLQFSFYMASNLPIARDEKLALLELSTVERLRSILQIVARAECEDSVIHCKTCTTQVSQSSQMFSVGGAEGTIGAYVNEHGCVHQTITSRKVKEEEVWYTGDPQTKDSWFPGYSWTIMSCGFCGDHLGWKFVKVARTEPKNLSRPDCFYGLSTANIKTLHRPVGS</sequence>
<evidence type="ECO:0000313" key="11">
    <source>
        <dbReference type="EMBL" id="ACI65793.1"/>
    </source>
</evidence>
<keyword evidence="12" id="KW-1185">Reference proteome</keyword>
<evidence type="ECO:0000313" key="12">
    <source>
        <dbReference type="Proteomes" id="UP000000759"/>
    </source>
</evidence>
<dbReference type="Proteomes" id="UP000000759">
    <property type="component" value="Chromosome 3"/>
</dbReference>
<evidence type="ECO:0000256" key="1">
    <source>
        <dbReference type="ARBA" id="ARBA00004123"/>
    </source>
</evidence>
<evidence type="ECO:0000256" key="3">
    <source>
        <dbReference type="ARBA" id="ARBA00005293"/>
    </source>
</evidence>
<keyword evidence="8" id="KW-0539">Nucleus</keyword>
<dbReference type="SMART" id="SM00464">
    <property type="entry name" value="LON"/>
    <property type="match status" value="1"/>
</dbReference>
<proteinExistence type="inferred from homology"/>
<gene>
    <name evidence="11" type="ORF">PHATR_43884</name>
</gene>
<evidence type="ECO:0000259" key="10">
    <source>
        <dbReference type="PROSITE" id="PS51788"/>
    </source>
</evidence>
<evidence type="ECO:0000256" key="2">
    <source>
        <dbReference type="ARBA" id="ARBA00004906"/>
    </source>
</evidence>
<feature type="compositionally biased region" description="Basic and acidic residues" evidence="9">
    <location>
        <begin position="18"/>
        <end position="33"/>
    </location>
</feature>
<keyword evidence="6" id="KW-0833">Ubl conjugation pathway</keyword>
<reference evidence="11 12" key="1">
    <citation type="journal article" date="2008" name="Nature">
        <title>The Phaeodactylum genome reveals the evolutionary history of diatom genomes.</title>
        <authorList>
            <person name="Bowler C."/>
            <person name="Allen A.E."/>
            <person name="Badger J.H."/>
            <person name="Grimwood J."/>
            <person name="Jabbari K."/>
            <person name="Kuo A."/>
            <person name="Maheswari U."/>
            <person name="Martens C."/>
            <person name="Maumus F."/>
            <person name="Otillar R.P."/>
            <person name="Rayko E."/>
            <person name="Salamov A."/>
            <person name="Vandepoele K."/>
            <person name="Beszteri B."/>
            <person name="Gruber A."/>
            <person name="Heijde M."/>
            <person name="Katinka M."/>
            <person name="Mock T."/>
            <person name="Valentin K."/>
            <person name="Verret F."/>
            <person name="Berges J.A."/>
            <person name="Brownlee C."/>
            <person name="Cadoret J.P."/>
            <person name="Chiovitti A."/>
            <person name="Choi C.J."/>
            <person name="Coesel S."/>
            <person name="De Martino A."/>
            <person name="Detter J.C."/>
            <person name="Durkin C."/>
            <person name="Falciatore A."/>
            <person name="Fournet J."/>
            <person name="Haruta M."/>
            <person name="Huysman M.J."/>
            <person name="Jenkins B.D."/>
            <person name="Jiroutova K."/>
            <person name="Jorgensen R.E."/>
            <person name="Joubert Y."/>
            <person name="Kaplan A."/>
            <person name="Kroger N."/>
            <person name="Kroth P.G."/>
            <person name="La Roche J."/>
            <person name="Lindquist E."/>
            <person name="Lommer M."/>
            <person name="Martin-Jezequel V."/>
            <person name="Lopez P.J."/>
            <person name="Lucas S."/>
            <person name="Mangogna M."/>
            <person name="McGinnis K."/>
            <person name="Medlin L.K."/>
            <person name="Montsant A."/>
            <person name="Oudot-Le Secq M.P."/>
            <person name="Napoli C."/>
            <person name="Obornik M."/>
            <person name="Parker M.S."/>
            <person name="Petit J.L."/>
            <person name="Porcel B.M."/>
            <person name="Poulsen N."/>
            <person name="Robison M."/>
            <person name="Rychlewski L."/>
            <person name="Rynearson T.A."/>
            <person name="Schmutz J."/>
            <person name="Shapiro H."/>
            <person name="Siaut M."/>
            <person name="Stanley M."/>
            <person name="Sussman M.R."/>
            <person name="Taylor A.R."/>
            <person name="Vardi A."/>
            <person name="von Dassow P."/>
            <person name="Vyverman W."/>
            <person name="Willis A."/>
            <person name="Wyrwicz L.S."/>
            <person name="Rokhsar D.S."/>
            <person name="Weissenbach J."/>
            <person name="Armbrust E.V."/>
            <person name="Green B.R."/>
            <person name="Van de Peer Y."/>
            <person name="Grigoriev I.V."/>
        </authorList>
    </citation>
    <scope>NUCLEOTIDE SEQUENCE [LARGE SCALE GENOMIC DNA]</scope>
    <source>
        <strain evidence="11 12">CCAP 1055/1</strain>
    </source>
</reference>
<dbReference type="Gene3D" id="2.170.150.20">
    <property type="entry name" value="Peptide methionine sulfoxide reductase"/>
    <property type="match status" value="1"/>
</dbReference>
<dbReference type="InterPro" id="IPR034750">
    <property type="entry name" value="CULT"/>
</dbReference>
<dbReference type="OrthoDB" id="267517at2759"/>
<dbReference type="GO" id="GO:0016567">
    <property type="term" value="P:protein ubiquitination"/>
    <property type="evidence" value="ECO:0007669"/>
    <property type="project" value="UniProtKB-UniPathway"/>
</dbReference>
<dbReference type="eggNOG" id="KOG1400">
    <property type="taxonomic scope" value="Eukaryota"/>
</dbReference>
<dbReference type="Pfam" id="PF03226">
    <property type="entry name" value="Yippee-Mis18"/>
    <property type="match status" value="1"/>
</dbReference>
<dbReference type="GO" id="GO:0046872">
    <property type="term" value="F:metal ion binding"/>
    <property type="evidence" value="ECO:0007669"/>
    <property type="project" value="UniProtKB-KW"/>
</dbReference>
<dbReference type="InterPro" id="IPR004910">
    <property type="entry name" value="Yippee/Mis18/Cereblon"/>
</dbReference>
<dbReference type="GO" id="GO:0005634">
    <property type="term" value="C:nucleus"/>
    <property type="evidence" value="ECO:0007669"/>
    <property type="project" value="UniProtKB-SubCell"/>
</dbReference>
<dbReference type="KEGG" id="pti:PHATR_43884"/>
<dbReference type="EMBL" id="CP001142">
    <property type="protein sequence ID" value="ACI65793.1"/>
    <property type="molecule type" value="Genomic_DNA"/>
</dbReference>
<comment type="similarity">
    <text evidence="3">Belongs to the CRBN family.</text>
</comment>
<feature type="domain" description="CULT" evidence="10">
    <location>
        <begin position="430"/>
        <end position="545"/>
    </location>
</feature>
<dbReference type="HOGENOM" id="CLU_025648_1_0_1"/>